<reference evidence="1 2" key="1">
    <citation type="submission" date="2020-08" db="EMBL/GenBank/DDBJ databases">
        <title>Croceimicrobium hydrocarbonivorans gen. nov., sp. nov., a novel marine bacterium isolated from a bacterial consortium that degrades polyethylene terephthalate.</title>
        <authorList>
            <person name="Liu R."/>
        </authorList>
    </citation>
    <scope>NUCLEOTIDE SEQUENCE [LARGE SCALE GENOMIC DNA]</scope>
    <source>
        <strain evidence="1 2">A20-9</strain>
    </source>
</reference>
<dbReference type="AlphaFoldDB" id="A0A7H0VB34"/>
<organism evidence="1 2">
    <name type="scientific">Croceimicrobium hydrocarbonivorans</name>
    <dbReference type="NCBI Taxonomy" id="2761580"/>
    <lineage>
        <taxon>Bacteria</taxon>
        <taxon>Pseudomonadati</taxon>
        <taxon>Bacteroidota</taxon>
        <taxon>Flavobacteriia</taxon>
        <taxon>Flavobacteriales</taxon>
        <taxon>Owenweeksiaceae</taxon>
        <taxon>Croceimicrobium</taxon>
    </lineage>
</organism>
<proteinExistence type="predicted"/>
<dbReference type="RefSeq" id="WP_210757501.1">
    <property type="nucleotide sequence ID" value="NZ_CP060139.1"/>
</dbReference>
<dbReference type="Proteomes" id="UP000516305">
    <property type="component" value="Chromosome"/>
</dbReference>
<dbReference type="EMBL" id="CP060139">
    <property type="protein sequence ID" value="QNR22932.1"/>
    <property type="molecule type" value="Genomic_DNA"/>
</dbReference>
<evidence type="ECO:0000313" key="2">
    <source>
        <dbReference type="Proteomes" id="UP000516305"/>
    </source>
</evidence>
<dbReference type="KEGG" id="chyd:H4K34_11140"/>
<evidence type="ECO:0000313" key="1">
    <source>
        <dbReference type="EMBL" id="QNR22932.1"/>
    </source>
</evidence>
<sequence length="132" mass="15384">MNFFFLLWAPVFLYGQEGDEFFRLRDFIWDSVQVANALDFIQGRDDSIGLKSDSPFFRDGSDFKVGHVRVSLFRGGQYLYSVVSIGSHREKEIDELYQMCEKGDSLLIEDITVYYKRERAFKIGESLSVVLR</sequence>
<protein>
    <submittedName>
        <fullName evidence="1">Uncharacterized protein</fullName>
    </submittedName>
</protein>
<gene>
    <name evidence="1" type="ORF">H4K34_11140</name>
</gene>
<name>A0A7H0VB34_9FLAO</name>
<accession>A0A7H0VB34</accession>
<keyword evidence="2" id="KW-1185">Reference proteome</keyword>